<comment type="caution">
    <text evidence="3">The sequence shown here is derived from an EMBL/GenBank/DDBJ whole genome shotgun (WGS) entry which is preliminary data.</text>
</comment>
<dbReference type="Proteomes" id="UP001338309">
    <property type="component" value="Unassembled WGS sequence"/>
</dbReference>
<organism evidence="3 4">
    <name type="scientific">Algoriphagus confluentis</name>
    <dbReference type="NCBI Taxonomy" id="1697556"/>
    <lineage>
        <taxon>Bacteria</taxon>
        <taxon>Pseudomonadati</taxon>
        <taxon>Bacteroidota</taxon>
        <taxon>Cytophagia</taxon>
        <taxon>Cytophagales</taxon>
        <taxon>Cyclobacteriaceae</taxon>
        <taxon>Algoriphagus</taxon>
    </lineage>
</organism>
<dbReference type="Gene3D" id="3.60.10.10">
    <property type="entry name" value="Endonuclease/exonuclease/phosphatase"/>
    <property type="match status" value="1"/>
</dbReference>
<name>A0ABQ6PHV9_9BACT</name>
<keyword evidence="3" id="KW-0378">Hydrolase</keyword>
<keyword evidence="3" id="KW-0540">Nuclease</keyword>
<evidence type="ECO:0000259" key="2">
    <source>
        <dbReference type="Pfam" id="PF18942"/>
    </source>
</evidence>
<dbReference type="Pfam" id="PF18942">
    <property type="entry name" value="DUF5689"/>
    <property type="match status" value="1"/>
</dbReference>
<evidence type="ECO:0000259" key="1">
    <source>
        <dbReference type="Pfam" id="PF03372"/>
    </source>
</evidence>
<proteinExistence type="predicted"/>
<evidence type="ECO:0000313" key="4">
    <source>
        <dbReference type="Proteomes" id="UP001338309"/>
    </source>
</evidence>
<dbReference type="RefSeq" id="WP_338222302.1">
    <property type="nucleotide sequence ID" value="NZ_BTPD01000001.1"/>
</dbReference>
<dbReference type="InterPro" id="IPR043744">
    <property type="entry name" value="DUF5689"/>
</dbReference>
<dbReference type="PANTHER" id="PTHR42834:SF1">
    <property type="entry name" value="ENDONUCLEASE_EXONUCLEASE_PHOSPHATASE FAMILY PROTEIN (AFU_ORTHOLOGUE AFUA_3G09210)"/>
    <property type="match status" value="1"/>
</dbReference>
<dbReference type="PANTHER" id="PTHR42834">
    <property type="entry name" value="ENDONUCLEASE/EXONUCLEASE/PHOSPHATASE FAMILY PROTEIN (AFU_ORTHOLOGUE AFUA_3G09210)"/>
    <property type="match status" value="1"/>
</dbReference>
<feature type="domain" description="Endonuclease/exonuclease/phosphatase" evidence="1">
    <location>
        <begin position="560"/>
        <end position="808"/>
    </location>
</feature>
<feature type="domain" description="DUF5689" evidence="2">
    <location>
        <begin position="368"/>
        <end position="537"/>
    </location>
</feature>
<keyword evidence="3" id="KW-0255">Endonuclease</keyword>
<dbReference type="SUPFAM" id="SSF56219">
    <property type="entry name" value="DNase I-like"/>
    <property type="match status" value="1"/>
</dbReference>
<dbReference type="InterPro" id="IPR036691">
    <property type="entry name" value="Endo/exonu/phosph_ase_sf"/>
</dbReference>
<protein>
    <submittedName>
        <fullName evidence="3">Endonuclease/exonuclease/phosphatase family protein</fullName>
    </submittedName>
</protein>
<dbReference type="GO" id="GO:0004519">
    <property type="term" value="F:endonuclease activity"/>
    <property type="evidence" value="ECO:0007669"/>
    <property type="project" value="UniProtKB-KW"/>
</dbReference>
<dbReference type="Pfam" id="PF03372">
    <property type="entry name" value="Exo_endo_phos"/>
    <property type="match status" value="1"/>
</dbReference>
<dbReference type="InterPro" id="IPR005135">
    <property type="entry name" value="Endo/exonuclease/phosphatase"/>
</dbReference>
<dbReference type="EMBL" id="BTPD01000001">
    <property type="protein sequence ID" value="GMQ27484.1"/>
    <property type="molecule type" value="Genomic_DNA"/>
</dbReference>
<evidence type="ECO:0000313" key="3">
    <source>
        <dbReference type="EMBL" id="GMQ27484.1"/>
    </source>
</evidence>
<keyword evidence="4" id="KW-1185">Reference proteome</keyword>
<sequence>MVKNFYTLFLILLGFTPFSVWSQEVFINEIHYDNTGTDVGEAIEIAGPAGTDLTGWSLILYNGSGGAPYDTKTLSGTIPDSGNGFGFVVQTYPTNGIQNGSPDGIALINNGTVVQFLSYEGTFTAVGGPADGLISTDIGVEESGSTPIGFSLQLSGNGKEYWDFVWQEAATNTFGAINTGQTFVSEPVLFVNEFHYDNVGSDVNEGIEIAGTAGLNLAGYSIVLYNGSGGAPYGTINLSGTLPNQDNGFGTLFFFAPGLQNGSPDGFALVNPDNEVIQFLSYEGTFVAVGGPADGLLSEDVGVAQTSSTPVGTSLQLQGTGTSYADFTWSESIANTYNQINTGQSFGGVIVDPEPILISIAAARTKPQGSEVLVKGILTASDQFGGPAFLQDETGGIPVFDAQIHGAGLYQIGDEIQISARIGAFNQQIQLGNVTEIELISSGNLILPRVVSIEDINPSLEGQFIQIPAAAFAIPKGLLFPESNYIITDGTGNLQLRIDGQVNSLVGRVIPTEAQTITGVLGSFRGTLQLFPRFIEDLPGTAPFEPAGSDIPATETLDVMTWNMEFFGATINNFGPNDVTLQAANSLQVFQATLPDVIAVQEISDEDLLADIVAQLPGYAVICSERFSRSFEGPDPTFPPQKLCLIYNTAVIEILETKVLFEQIYDEARMGLNNLLDGYPTGTASSFWSSGRLPWLITAIADINGVKEKINFINIHAKSGSSNEDLARRRFDNQALKDTLDAYYGDQNIILLGDYNDDLDESIGSGPSTYELFINDPDFNGITISLSEAGLRSFIFNDNMIDHITISNELYDNYLEGSETLFIPFNLIPNYANTTSDHLPVSARLIAGSPLVSDAGEGGVVYLGYPPQESITLRAADATGGNGTYIYTWSDGQVGQEITVSPTETTTYTLTVTDEAGNVFTDEVTVCVVDVRSGRKGDQVLVCLPLGNSGRSRTLSVAPQAVPALIRNGATLGACGTIPCQASDKVEPETNFKSAKIRRFFPNPMDSEIHLELDQPLTVTVAYVLFNHRGEAISSGTAEFVEGKLSLLFPENQMERGLYYLHLNQGQETKIVRLLKR</sequence>
<gene>
    <name evidence="3" type="ORF">Aconfl_01260</name>
</gene>
<accession>A0ABQ6PHV9</accession>
<reference evidence="3 4" key="1">
    <citation type="submission" date="2023-08" db="EMBL/GenBank/DDBJ databases">
        <title>Draft genome sequence of Algoriphagus confluentis.</title>
        <authorList>
            <person name="Takatani N."/>
            <person name="Hosokawa M."/>
            <person name="Sawabe T."/>
        </authorList>
    </citation>
    <scope>NUCLEOTIDE SEQUENCE [LARGE SCALE GENOMIC DNA]</scope>
    <source>
        <strain evidence="3 4">NBRC 111222</strain>
    </source>
</reference>